<evidence type="ECO:0000256" key="1">
    <source>
        <dbReference type="SAM" id="MobiDB-lite"/>
    </source>
</evidence>
<feature type="region of interest" description="Disordered" evidence="1">
    <location>
        <begin position="356"/>
        <end position="385"/>
    </location>
</feature>
<feature type="region of interest" description="Disordered" evidence="1">
    <location>
        <begin position="398"/>
        <end position="475"/>
    </location>
</feature>
<feature type="compositionally biased region" description="Basic and acidic residues" evidence="1">
    <location>
        <begin position="44"/>
        <end position="53"/>
    </location>
</feature>
<accession>A0ABP1QLA5</accession>
<feature type="region of interest" description="Disordered" evidence="1">
    <location>
        <begin position="42"/>
        <end position="83"/>
    </location>
</feature>
<dbReference type="EMBL" id="CAXLJM020000038">
    <property type="protein sequence ID" value="CAL8107510.1"/>
    <property type="molecule type" value="Genomic_DNA"/>
</dbReference>
<feature type="compositionally biased region" description="Basic and acidic residues" evidence="1">
    <location>
        <begin position="357"/>
        <end position="385"/>
    </location>
</feature>
<feature type="compositionally biased region" description="Basic and acidic residues" evidence="1">
    <location>
        <begin position="453"/>
        <end position="465"/>
    </location>
</feature>
<sequence>MDRGDMRPVVYESFKDLKARRAEQEAYRRALDEQIMQKKLMQQQEREKFEGKKVVSGGDTSRNNMKFQNLTSSERTSSSHSATTNFINPATVKVPLRTTGFCNTQFRPRSNSGAPPRINDIDNFNEPHPAAVVASMEGFQNPITNPVGQFQQYAVPNNVSVYYNPQQANIPILSTSNDRVPQALPALWLPPPQVPSDKKTMGPPCDRAIPETIVGVVAPQQFKHYQNVTADANPKNLFEESHVQRPRSVRNSLPPTPVPDIPPECMKYIQQVLPGFSVPMPKPQSRNDTVQNHQSTTQEESKSEGQSVENSENQAFSSCTSSESSSVENVLIEASKKVHVSQTSEQLAGVRVTRKQYKSELQKQIDERKRREEELRRKDQEEEERIQRKIRIDQEKMQREYEEDLRKQQEKELEEERKRQDTVSKQSEFIKADEKLKARNKGKGKKQTCVQRDSNHEERQERDITAEPATSSESLESIGDFFDTTMKLDESHINPDDRIIPVVAKRLMKEKIGETYMEPVPTEVSEQYDTTTLCSNDNRKAYNASSGSPTARIRGGCTMSESFSLPEPPLPRMQREMAIRSAPCPSHSDCGTTGLEFLASLKNYLQNEKSELEQRVEAKCSKSTERF</sequence>
<organism evidence="2 3">
    <name type="scientific">Orchesella dallaii</name>
    <dbReference type="NCBI Taxonomy" id="48710"/>
    <lineage>
        <taxon>Eukaryota</taxon>
        <taxon>Metazoa</taxon>
        <taxon>Ecdysozoa</taxon>
        <taxon>Arthropoda</taxon>
        <taxon>Hexapoda</taxon>
        <taxon>Collembola</taxon>
        <taxon>Entomobryomorpha</taxon>
        <taxon>Entomobryoidea</taxon>
        <taxon>Orchesellidae</taxon>
        <taxon>Orchesellinae</taxon>
        <taxon>Orchesella</taxon>
    </lineage>
</organism>
<feature type="compositionally biased region" description="Basic and acidic residues" evidence="1">
    <location>
        <begin position="398"/>
        <end position="437"/>
    </location>
</feature>
<name>A0ABP1QLA5_9HEXA</name>
<comment type="caution">
    <text evidence="2">The sequence shown here is derived from an EMBL/GenBank/DDBJ whole genome shotgun (WGS) entry which is preliminary data.</text>
</comment>
<gene>
    <name evidence="2" type="ORF">ODALV1_LOCUS12694</name>
</gene>
<feature type="compositionally biased region" description="Low complexity" evidence="1">
    <location>
        <begin position="71"/>
        <end position="83"/>
    </location>
</feature>
<evidence type="ECO:0000313" key="2">
    <source>
        <dbReference type="EMBL" id="CAL8107510.1"/>
    </source>
</evidence>
<feature type="region of interest" description="Disordered" evidence="1">
    <location>
        <begin position="276"/>
        <end position="324"/>
    </location>
</feature>
<protein>
    <recommendedName>
        <fullName evidence="4">CCDC66 domain-containing protein</fullName>
    </recommendedName>
</protein>
<feature type="compositionally biased region" description="Polar residues" evidence="1">
    <location>
        <begin position="58"/>
        <end position="70"/>
    </location>
</feature>
<proteinExistence type="predicted"/>
<evidence type="ECO:0000313" key="3">
    <source>
        <dbReference type="Proteomes" id="UP001642540"/>
    </source>
</evidence>
<evidence type="ECO:0008006" key="4">
    <source>
        <dbReference type="Google" id="ProtNLM"/>
    </source>
</evidence>
<feature type="compositionally biased region" description="Polar residues" evidence="1">
    <location>
        <begin position="284"/>
        <end position="316"/>
    </location>
</feature>
<reference evidence="2 3" key="1">
    <citation type="submission" date="2024-08" db="EMBL/GenBank/DDBJ databases">
        <authorList>
            <person name="Cucini C."/>
            <person name="Frati F."/>
        </authorList>
    </citation>
    <scope>NUCLEOTIDE SEQUENCE [LARGE SCALE GENOMIC DNA]</scope>
</reference>
<dbReference type="Proteomes" id="UP001642540">
    <property type="component" value="Unassembled WGS sequence"/>
</dbReference>
<keyword evidence="3" id="KW-1185">Reference proteome</keyword>